<name>W2FMB3_PHYNI</name>
<sequence>MSTSSTTAKMTYRFLGNSGLIVSKFGLGSWMPYYEKYTVDASEWFAADIREACKIADRLGLIRPIAE</sequence>
<dbReference type="Proteomes" id="UP000053236">
    <property type="component" value="Unassembled WGS sequence"/>
</dbReference>
<evidence type="ECO:0000256" key="1">
    <source>
        <dbReference type="ARBA" id="ARBA00022857"/>
    </source>
</evidence>
<accession>W2FMB3</accession>
<organism evidence="3">
    <name type="scientific">Phytophthora nicotianae</name>
    <name type="common">Potato buckeye rot agent</name>
    <name type="synonym">Phytophthora parasitica</name>
    <dbReference type="NCBI Taxonomy" id="4792"/>
    <lineage>
        <taxon>Eukaryota</taxon>
        <taxon>Sar</taxon>
        <taxon>Stramenopiles</taxon>
        <taxon>Oomycota</taxon>
        <taxon>Peronosporomycetes</taxon>
        <taxon>Peronosporales</taxon>
        <taxon>Peronosporaceae</taxon>
        <taxon>Phytophthora</taxon>
    </lineage>
</organism>
<evidence type="ECO:0000313" key="3">
    <source>
        <dbReference type="EMBL" id="ETK71190.1"/>
    </source>
</evidence>
<dbReference type="SUPFAM" id="SSF51430">
    <property type="entry name" value="NAD(P)-linked oxidoreductase"/>
    <property type="match status" value="1"/>
</dbReference>
<dbReference type="GO" id="GO:0016491">
    <property type="term" value="F:oxidoreductase activity"/>
    <property type="evidence" value="ECO:0007669"/>
    <property type="project" value="UniProtKB-KW"/>
</dbReference>
<dbReference type="InterPro" id="IPR036812">
    <property type="entry name" value="NAD(P)_OxRdtase_dom_sf"/>
</dbReference>
<dbReference type="PANTHER" id="PTHR43150">
    <property type="entry name" value="HYPERKINETIC, ISOFORM M"/>
    <property type="match status" value="1"/>
</dbReference>
<gene>
    <name evidence="3" type="ORF">L915_21509</name>
</gene>
<proteinExistence type="predicted"/>
<dbReference type="EMBL" id="KI689880">
    <property type="protein sequence ID" value="ETK71190.1"/>
    <property type="molecule type" value="Genomic_DNA"/>
</dbReference>
<keyword evidence="2" id="KW-0560">Oxidoreductase</keyword>
<reference evidence="3" key="1">
    <citation type="submission" date="2013-11" db="EMBL/GenBank/DDBJ databases">
        <title>The Genome Sequence of Phytophthora parasitica CJ02B3.</title>
        <authorList>
            <consortium name="The Broad Institute Genomics Platform"/>
            <person name="Russ C."/>
            <person name="Tyler B."/>
            <person name="Panabieres F."/>
            <person name="Shan W."/>
            <person name="Tripathy S."/>
            <person name="Grunwald N."/>
            <person name="Machado M."/>
            <person name="Johnson C.S."/>
            <person name="Arredondo F."/>
            <person name="Hong C."/>
            <person name="Coffey M."/>
            <person name="Young S.K."/>
            <person name="Zeng Q."/>
            <person name="Gargeya S."/>
            <person name="Fitzgerald M."/>
            <person name="Abouelleil A."/>
            <person name="Alvarado L."/>
            <person name="Chapman S.B."/>
            <person name="Gainer-Dewar J."/>
            <person name="Goldberg J."/>
            <person name="Griggs A."/>
            <person name="Gujja S."/>
            <person name="Hansen M."/>
            <person name="Howarth C."/>
            <person name="Imamovic A."/>
            <person name="Ireland A."/>
            <person name="Larimer J."/>
            <person name="McCowan C."/>
            <person name="Murphy C."/>
            <person name="Pearson M."/>
            <person name="Poon T.W."/>
            <person name="Priest M."/>
            <person name="Roberts A."/>
            <person name="Saif S."/>
            <person name="Shea T."/>
            <person name="Sykes S."/>
            <person name="Wortman J."/>
            <person name="Nusbaum C."/>
            <person name="Birren B."/>
        </authorList>
    </citation>
    <scope>NUCLEOTIDE SEQUENCE [LARGE SCALE GENOMIC DNA]</scope>
    <source>
        <strain evidence="3">CJ02B3</strain>
    </source>
</reference>
<dbReference type="AlphaFoldDB" id="W2FMB3"/>
<evidence type="ECO:0000256" key="2">
    <source>
        <dbReference type="ARBA" id="ARBA00023002"/>
    </source>
</evidence>
<dbReference type="InterPro" id="IPR005399">
    <property type="entry name" value="K_chnl_volt-dep_bsu_KCNAB-rel"/>
</dbReference>
<protein>
    <recommendedName>
        <fullName evidence="4">NADP-dependent oxidoreductase domain-containing protein</fullName>
    </recommendedName>
</protein>
<dbReference type="PANTHER" id="PTHR43150:SF2">
    <property type="entry name" value="HYPERKINETIC, ISOFORM M"/>
    <property type="match status" value="1"/>
</dbReference>
<evidence type="ECO:0008006" key="4">
    <source>
        <dbReference type="Google" id="ProtNLM"/>
    </source>
</evidence>
<keyword evidence="1" id="KW-0521">NADP</keyword>